<comment type="caution">
    <text evidence="1">The sequence shown here is derived from an EMBL/GenBank/DDBJ whole genome shotgun (WGS) entry which is preliminary data.</text>
</comment>
<accession>A0A2A8BG92</accession>
<organism evidence="1 2">
    <name type="scientific">Bacillus wiedmannii</name>
    <dbReference type="NCBI Taxonomy" id="1890302"/>
    <lineage>
        <taxon>Bacteria</taxon>
        <taxon>Bacillati</taxon>
        <taxon>Bacillota</taxon>
        <taxon>Bacilli</taxon>
        <taxon>Bacillales</taxon>
        <taxon>Bacillaceae</taxon>
        <taxon>Bacillus</taxon>
        <taxon>Bacillus cereus group</taxon>
    </lineage>
</organism>
<evidence type="ECO:0000313" key="2">
    <source>
        <dbReference type="Proteomes" id="UP000220621"/>
    </source>
</evidence>
<dbReference type="EMBL" id="NUDL01000113">
    <property type="protein sequence ID" value="PEM46315.1"/>
    <property type="molecule type" value="Genomic_DNA"/>
</dbReference>
<evidence type="ECO:0000313" key="1">
    <source>
        <dbReference type="EMBL" id="PEM46315.1"/>
    </source>
</evidence>
<dbReference type="Proteomes" id="UP000220621">
    <property type="component" value="Unassembled WGS sequence"/>
</dbReference>
<gene>
    <name evidence="1" type="ORF">CN611_27615</name>
</gene>
<name>A0A2A8BG92_9BACI</name>
<reference evidence="1 2" key="1">
    <citation type="submission" date="2017-09" db="EMBL/GenBank/DDBJ databases">
        <title>Large-scale bioinformatics analysis of Bacillus genomes uncovers conserved roles of natural products in bacterial physiology.</title>
        <authorList>
            <consortium name="Agbiome Team Llc"/>
            <person name="Bleich R.M."/>
            <person name="Grubbs K.J."/>
            <person name="Santa Maria K.C."/>
            <person name="Allen S.E."/>
            <person name="Farag S."/>
            <person name="Shank E.A."/>
            <person name="Bowers A."/>
        </authorList>
    </citation>
    <scope>NUCLEOTIDE SEQUENCE [LARGE SCALE GENOMIC DNA]</scope>
    <source>
        <strain evidence="1 2">AFS010764</strain>
    </source>
</reference>
<sequence length="228" mass="26361">MKKYLSITLLLILILFGLLSPFSNMHAETSNTDFKKIDQIVNVFNDNANVEEKISYIKDIDFNSWSIKEVNLTLDRIDSLNLSIMERATLKREIIRHFGFSNFDFKGTNSDILAFKELKIEIVETNQPLVLYRRSKSGEPESKYGLGYWWGDKARSIEETRNELAVLEAWGNPLNTVYKIQVPKGIRMLKGLTAPQTQYLNGTDIAQEYRKGGAIQYWINNVNNNWLQ</sequence>
<dbReference type="RefSeq" id="WP_098103420.1">
    <property type="nucleotide sequence ID" value="NZ_JAOPSB010000027.1"/>
</dbReference>
<dbReference type="AlphaFoldDB" id="A0A2A8BG92"/>
<proteinExistence type="predicted"/>
<protein>
    <submittedName>
        <fullName evidence="1">Autotransporter</fullName>
    </submittedName>
</protein>